<dbReference type="AlphaFoldDB" id="A0A7R7XQ64"/>
<dbReference type="GO" id="GO:0004497">
    <property type="term" value="F:monooxygenase activity"/>
    <property type="evidence" value="ECO:0007669"/>
    <property type="project" value="InterPro"/>
</dbReference>
<proteinExistence type="predicted"/>
<dbReference type="KEGG" id="apuu:APUU_50398S"/>
<dbReference type="GO" id="GO:0020037">
    <property type="term" value="F:heme binding"/>
    <property type="evidence" value="ECO:0007669"/>
    <property type="project" value="InterPro"/>
</dbReference>
<dbReference type="Gene3D" id="1.10.630.10">
    <property type="entry name" value="Cytochrome P450"/>
    <property type="match status" value="1"/>
</dbReference>
<sequence length="419" mass="47637">MMNTIVGISPYIGLAIPAIAIALFYYRYTLNYPKPNTITNFRTGPKCLKVIEGSYHPDGRKNNLSEHEARALENETIKRVFGIRNAFTTTDKDEAKRFVQGVARLMKLTDTGWDRLRCVLYRTGWDTVNMLLATGDGRVNLASVTQVLALQSSLCVFFHMTGEVDDERLLDLAAIIHKTWVDMKIEEPNGKEPVKDFKDNHDFQTALSAVFPGRDILDPRSNPLNLILPSFETVWRVALRLFMELHRRDNQEETSTLISFAQKPTDAQFKTESYENKISAKFLVKEALRLYPPSRRIRRAYRFSNTNSPITCFADVEACQTDTKTWGEDAMQFKPERWKKAGVVQDLSFLAFGGRPFLCPASQDFGLRVIGLITGVLLDVFRDGWVLELDDVEERRGLKAGERLSNERDAYGGVFLAIS</sequence>
<keyword evidence="1" id="KW-1133">Transmembrane helix</keyword>
<gene>
    <name evidence="2" type="ORF">APUU_50398S</name>
</gene>
<protein>
    <recommendedName>
        <fullName evidence="4">Cytochrome P450</fullName>
    </recommendedName>
</protein>
<dbReference type="OrthoDB" id="10029320at2759"/>
<dbReference type="GO" id="GO:0016705">
    <property type="term" value="F:oxidoreductase activity, acting on paired donors, with incorporation or reduction of molecular oxygen"/>
    <property type="evidence" value="ECO:0007669"/>
    <property type="project" value="InterPro"/>
</dbReference>
<evidence type="ECO:0000313" key="3">
    <source>
        <dbReference type="Proteomes" id="UP000654913"/>
    </source>
</evidence>
<dbReference type="EMBL" id="AP024447">
    <property type="protein sequence ID" value="BCS25687.1"/>
    <property type="molecule type" value="Genomic_DNA"/>
</dbReference>
<dbReference type="Proteomes" id="UP000654913">
    <property type="component" value="Chromosome 5"/>
</dbReference>
<evidence type="ECO:0008006" key="4">
    <source>
        <dbReference type="Google" id="ProtNLM"/>
    </source>
</evidence>
<dbReference type="GeneID" id="64975692"/>
<keyword evidence="1" id="KW-0812">Transmembrane</keyword>
<organism evidence="2 3">
    <name type="scientific">Aspergillus puulaauensis</name>
    <dbReference type="NCBI Taxonomy" id="1220207"/>
    <lineage>
        <taxon>Eukaryota</taxon>
        <taxon>Fungi</taxon>
        <taxon>Dikarya</taxon>
        <taxon>Ascomycota</taxon>
        <taxon>Pezizomycotina</taxon>
        <taxon>Eurotiomycetes</taxon>
        <taxon>Eurotiomycetidae</taxon>
        <taxon>Eurotiales</taxon>
        <taxon>Aspergillaceae</taxon>
        <taxon>Aspergillus</taxon>
    </lineage>
</organism>
<dbReference type="RefSeq" id="XP_041557881.1">
    <property type="nucleotide sequence ID" value="XM_041705391.1"/>
</dbReference>
<keyword evidence="1" id="KW-0472">Membrane</keyword>
<evidence type="ECO:0000313" key="2">
    <source>
        <dbReference type="EMBL" id="BCS25687.1"/>
    </source>
</evidence>
<reference evidence="2" key="2">
    <citation type="submission" date="2021-02" db="EMBL/GenBank/DDBJ databases">
        <title>Aspergillus puulaauensis MK2 genome sequence.</title>
        <authorList>
            <person name="Futagami T."/>
            <person name="Mori K."/>
            <person name="Kadooka C."/>
            <person name="Tanaka T."/>
        </authorList>
    </citation>
    <scope>NUCLEOTIDE SEQUENCE</scope>
    <source>
        <strain evidence="2">MK2</strain>
    </source>
</reference>
<dbReference type="SUPFAM" id="SSF48264">
    <property type="entry name" value="Cytochrome P450"/>
    <property type="match status" value="1"/>
</dbReference>
<name>A0A7R7XQ64_9EURO</name>
<dbReference type="GO" id="GO:0005506">
    <property type="term" value="F:iron ion binding"/>
    <property type="evidence" value="ECO:0007669"/>
    <property type="project" value="InterPro"/>
</dbReference>
<evidence type="ECO:0000256" key="1">
    <source>
        <dbReference type="SAM" id="Phobius"/>
    </source>
</evidence>
<reference evidence="2" key="1">
    <citation type="submission" date="2021-01" db="EMBL/GenBank/DDBJ databases">
        <authorList>
            <consortium name="Aspergillus puulaauensis MK2 genome sequencing consortium"/>
            <person name="Kazuki M."/>
            <person name="Futagami T."/>
        </authorList>
    </citation>
    <scope>NUCLEOTIDE SEQUENCE</scope>
    <source>
        <strain evidence="2">MK2</strain>
    </source>
</reference>
<feature type="transmembrane region" description="Helical" evidence="1">
    <location>
        <begin position="6"/>
        <end position="26"/>
    </location>
</feature>
<dbReference type="InterPro" id="IPR036396">
    <property type="entry name" value="Cyt_P450_sf"/>
</dbReference>
<keyword evidence="3" id="KW-1185">Reference proteome</keyword>
<accession>A0A7R7XQ64</accession>